<accession>A0A419WPM0</accession>
<feature type="region of interest" description="Disordered" evidence="1">
    <location>
        <begin position="47"/>
        <end position="75"/>
    </location>
</feature>
<gene>
    <name evidence="2" type="ORF">ATJ93_0427</name>
</gene>
<keyword evidence="3" id="KW-1185">Reference proteome</keyword>
<dbReference type="OrthoDB" id="204292at2157"/>
<dbReference type="AlphaFoldDB" id="A0A419WPM0"/>
<dbReference type="EMBL" id="RAPO01000001">
    <property type="protein sequence ID" value="RKD97441.1"/>
    <property type="molecule type" value="Genomic_DNA"/>
</dbReference>
<evidence type="ECO:0000256" key="1">
    <source>
        <dbReference type="SAM" id="MobiDB-lite"/>
    </source>
</evidence>
<evidence type="ECO:0000313" key="3">
    <source>
        <dbReference type="Proteomes" id="UP000283805"/>
    </source>
</evidence>
<dbReference type="Proteomes" id="UP000283805">
    <property type="component" value="Unassembled WGS sequence"/>
</dbReference>
<evidence type="ECO:0000313" key="2">
    <source>
        <dbReference type="EMBL" id="RKD97441.1"/>
    </source>
</evidence>
<sequence>MADNDRPRPPAALEPSLRVALVELAKRDPESLPAVAAYAEDLAAWIDAKQNDPDSSDGDRDDGDTDGTPPGVPEHATVTVTEISGTKYRYYQWREGDEIRSETVELPADTAADDATDGAGDNSIE</sequence>
<dbReference type="RefSeq" id="WP_120242977.1">
    <property type="nucleotide sequence ID" value="NZ_RAPO01000001.1"/>
</dbReference>
<name>A0A419WPM0_9EURY</name>
<feature type="region of interest" description="Disordered" evidence="1">
    <location>
        <begin position="101"/>
        <end position="125"/>
    </location>
</feature>
<reference evidence="2 3" key="1">
    <citation type="submission" date="2018-09" db="EMBL/GenBank/DDBJ databases">
        <title>Genomic Encyclopedia of Archaeal and Bacterial Type Strains, Phase II (KMG-II): from individual species to whole genera.</title>
        <authorList>
            <person name="Goeker M."/>
        </authorList>
    </citation>
    <scope>NUCLEOTIDE SEQUENCE [LARGE SCALE GENOMIC DNA]</scope>
    <source>
        <strain evidence="2 3">DSM 13151</strain>
    </source>
</reference>
<organism evidence="2 3">
    <name type="scientific">Halopiger aswanensis</name>
    <dbReference type="NCBI Taxonomy" id="148449"/>
    <lineage>
        <taxon>Archaea</taxon>
        <taxon>Methanobacteriati</taxon>
        <taxon>Methanobacteriota</taxon>
        <taxon>Stenosarchaea group</taxon>
        <taxon>Halobacteria</taxon>
        <taxon>Halobacteriales</taxon>
        <taxon>Natrialbaceae</taxon>
        <taxon>Halopiger</taxon>
    </lineage>
</organism>
<feature type="compositionally biased region" description="Acidic residues" evidence="1">
    <location>
        <begin position="54"/>
        <end position="65"/>
    </location>
</feature>
<comment type="caution">
    <text evidence="2">The sequence shown here is derived from an EMBL/GenBank/DDBJ whole genome shotgun (WGS) entry which is preliminary data.</text>
</comment>
<proteinExistence type="predicted"/>
<protein>
    <submittedName>
        <fullName evidence="2">Uncharacterized protein</fullName>
    </submittedName>
</protein>